<dbReference type="RefSeq" id="WP_344829531.1">
    <property type="nucleotide sequence ID" value="NZ_BAAAUV010000008.1"/>
</dbReference>
<dbReference type="Proteomes" id="UP001501237">
    <property type="component" value="Unassembled WGS sequence"/>
</dbReference>
<feature type="signal peptide" evidence="6">
    <location>
        <begin position="1"/>
        <end position="25"/>
    </location>
</feature>
<evidence type="ECO:0000256" key="3">
    <source>
        <dbReference type="ARBA" id="ARBA00022729"/>
    </source>
</evidence>
<evidence type="ECO:0000256" key="1">
    <source>
        <dbReference type="ARBA" id="ARBA00004196"/>
    </source>
</evidence>
<evidence type="ECO:0000259" key="7">
    <source>
        <dbReference type="Pfam" id="PF04234"/>
    </source>
</evidence>
<protein>
    <submittedName>
        <fullName evidence="8">Copper resistance protein CopC</fullName>
    </submittedName>
</protein>
<feature type="domain" description="CopC" evidence="7">
    <location>
        <begin position="26"/>
        <end position="119"/>
    </location>
</feature>
<keyword evidence="3 6" id="KW-0732">Signal</keyword>
<evidence type="ECO:0000256" key="6">
    <source>
        <dbReference type="SAM" id="SignalP"/>
    </source>
</evidence>
<evidence type="ECO:0000313" key="8">
    <source>
        <dbReference type="EMBL" id="GAA3215343.1"/>
    </source>
</evidence>
<comment type="subcellular location">
    <subcellularLocation>
        <location evidence="1">Cell envelope</location>
    </subcellularLocation>
</comment>
<dbReference type="Gene3D" id="2.60.40.1220">
    <property type="match status" value="1"/>
</dbReference>
<evidence type="ECO:0000313" key="9">
    <source>
        <dbReference type="Proteomes" id="UP001501237"/>
    </source>
</evidence>
<proteinExistence type="predicted"/>
<keyword evidence="5" id="KW-1133">Transmembrane helix</keyword>
<dbReference type="PANTHER" id="PTHR34820">
    <property type="entry name" value="INNER MEMBRANE PROTEIN YEBZ"/>
    <property type="match status" value="1"/>
</dbReference>
<comment type="caution">
    <text evidence="8">The sequence shown here is derived from an EMBL/GenBank/DDBJ whole genome shotgun (WGS) entry which is preliminary data.</text>
</comment>
<feature type="transmembrane region" description="Helical" evidence="5">
    <location>
        <begin position="152"/>
        <end position="171"/>
    </location>
</feature>
<keyword evidence="9" id="KW-1185">Reference proteome</keyword>
<dbReference type="InterPro" id="IPR014755">
    <property type="entry name" value="Cu-Rt/internalin_Ig-like"/>
</dbReference>
<gene>
    <name evidence="8" type="ORF">GCM10010468_36670</name>
</gene>
<accession>A0ABP6QAZ9</accession>
<dbReference type="InterPro" id="IPR032694">
    <property type="entry name" value="CopC/D"/>
</dbReference>
<reference evidence="9" key="1">
    <citation type="journal article" date="2019" name="Int. J. Syst. Evol. Microbiol.">
        <title>The Global Catalogue of Microorganisms (GCM) 10K type strain sequencing project: providing services to taxonomists for standard genome sequencing and annotation.</title>
        <authorList>
            <consortium name="The Broad Institute Genomics Platform"/>
            <consortium name="The Broad Institute Genome Sequencing Center for Infectious Disease"/>
            <person name="Wu L."/>
            <person name="Ma J."/>
        </authorList>
    </citation>
    <scope>NUCLEOTIDE SEQUENCE [LARGE SCALE GENOMIC DNA]</scope>
    <source>
        <strain evidence="9">JCM 9377</strain>
    </source>
</reference>
<feature type="chain" id="PRO_5045236881" evidence="6">
    <location>
        <begin position="26"/>
        <end position="176"/>
    </location>
</feature>
<name>A0ABP6QAZ9_9ACTN</name>
<dbReference type="PANTHER" id="PTHR34820:SF4">
    <property type="entry name" value="INNER MEMBRANE PROTEIN YEBZ"/>
    <property type="match status" value="1"/>
</dbReference>
<sequence>MTARRFALPLAVAFAPLLLAAPASAHTELTGSTPGNGATLASAPARIALTFNENLRAGLVKIKIMGANDETWQRGKPAVQGNKVDQPVMPDLPNGAYTVGYRVVSEDGHPVTGTLEFTVNKTSTAPAGTADAPEASATPVASASSEGGAMRWLMVGAGIAAGIGIGIVFSMRRRRG</sequence>
<dbReference type="InterPro" id="IPR014756">
    <property type="entry name" value="Ig_E-set"/>
</dbReference>
<keyword evidence="2" id="KW-0479">Metal-binding</keyword>
<organism evidence="8 9">
    <name type="scientific">Actinocorallia longicatena</name>
    <dbReference type="NCBI Taxonomy" id="111803"/>
    <lineage>
        <taxon>Bacteria</taxon>
        <taxon>Bacillati</taxon>
        <taxon>Actinomycetota</taxon>
        <taxon>Actinomycetes</taxon>
        <taxon>Streptosporangiales</taxon>
        <taxon>Thermomonosporaceae</taxon>
        <taxon>Actinocorallia</taxon>
    </lineage>
</organism>
<evidence type="ECO:0000256" key="5">
    <source>
        <dbReference type="SAM" id="Phobius"/>
    </source>
</evidence>
<dbReference type="EMBL" id="BAAAUV010000008">
    <property type="protein sequence ID" value="GAA3215343.1"/>
    <property type="molecule type" value="Genomic_DNA"/>
</dbReference>
<keyword evidence="5" id="KW-0812">Transmembrane</keyword>
<dbReference type="Pfam" id="PF04234">
    <property type="entry name" value="CopC"/>
    <property type="match status" value="1"/>
</dbReference>
<keyword evidence="4" id="KW-0186">Copper</keyword>
<evidence type="ECO:0000256" key="2">
    <source>
        <dbReference type="ARBA" id="ARBA00022723"/>
    </source>
</evidence>
<evidence type="ECO:0000256" key="4">
    <source>
        <dbReference type="ARBA" id="ARBA00023008"/>
    </source>
</evidence>
<dbReference type="InterPro" id="IPR007348">
    <property type="entry name" value="CopC_dom"/>
</dbReference>
<dbReference type="SUPFAM" id="SSF81296">
    <property type="entry name" value="E set domains"/>
    <property type="match status" value="1"/>
</dbReference>
<keyword evidence="5" id="KW-0472">Membrane</keyword>